<evidence type="ECO:0000256" key="1">
    <source>
        <dbReference type="SAM" id="MobiDB-lite"/>
    </source>
</evidence>
<sequence length="73" mass="8264">MATHRGPHIEVGRTKKKTSFSLKKELIFDIRSAILFIIVLLEACSDGKRKRWKDDGQAGQPMRGHSSADIAQW</sequence>
<accession>M9LLC1</accession>
<comment type="caution">
    <text evidence="2">The sequence shown here is derived from an EMBL/GenBank/DDBJ whole genome shotgun (WGS) entry which is preliminary data.</text>
</comment>
<organism evidence="2 3">
    <name type="scientific">Paenibacillus popilliae ATCC 14706</name>
    <dbReference type="NCBI Taxonomy" id="1212764"/>
    <lineage>
        <taxon>Bacteria</taxon>
        <taxon>Bacillati</taxon>
        <taxon>Bacillota</taxon>
        <taxon>Bacilli</taxon>
        <taxon>Bacillales</taxon>
        <taxon>Paenibacillaceae</taxon>
        <taxon>Paenibacillus</taxon>
    </lineage>
</organism>
<dbReference type="Proteomes" id="UP000029453">
    <property type="component" value="Unassembled WGS sequence"/>
</dbReference>
<feature type="region of interest" description="Disordered" evidence="1">
    <location>
        <begin position="47"/>
        <end position="73"/>
    </location>
</feature>
<evidence type="ECO:0000313" key="3">
    <source>
        <dbReference type="Proteomes" id="UP000029453"/>
    </source>
</evidence>
<protein>
    <submittedName>
        <fullName evidence="2">Uncharacterized protein</fullName>
    </submittedName>
</protein>
<keyword evidence="3" id="KW-1185">Reference proteome</keyword>
<name>M9LLC1_PAEPP</name>
<dbReference type="AlphaFoldDB" id="M9LLC1"/>
<evidence type="ECO:0000313" key="2">
    <source>
        <dbReference type="EMBL" id="GAC40911.1"/>
    </source>
</evidence>
<gene>
    <name evidence="2" type="ORF">PPOP_0248</name>
</gene>
<reference evidence="2 3" key="1">
    <citation type="submission" date="2012-10" db="EMBL/GenBank/DDBJ databases">
        <title>Draft Genome Sequence of Paenibacillus popilliae ATCC 14706T.</title>
        <authorList>
            <person name="Iiyama K."/>
            <person name="Mori K."/>
            <person name="Mon H."/>
            <person name="Chieda Y."/>
            <person name="Lee J.M."/>
            <person name="Kusakabe T."/>
            <person name="Tashiro K."/>
            <person name="Asano S."/>
            <person name="Yasunaga-Aoki C."/>
            <person name="Shimizu S."/>
        </authorList>
    </citation>
    <scope>NUCLEOTIDE SEQUENCE [LARGE SCALE GENOMIC DNA]</scope>
    <source>
        <strain evidence="2 3">ATCC 14706</strain>
    </source>
</reference>
<dbReference type="EMBL" id="BALG01000016">
    <property type="protein sequence ID" value="GAC40911.1"/>
    <property type="molecule type" value="Genomic_DNA"/>
</dbReference>
<proteinExistence type="predicted"/>